<dbReference type="OrthoDB" id="27652at2759"/>
<accession>A0A316V7D4</accession>
<dbReference type="Proteomes" id="UP000245771">
    <property type="component" value="Unassembled WGS sequence"/>
</dbReference>
<keyword evidence="4" id="KW-0645">Protease</keyword>
<evidence type="ECO:0000256" key="2">
    <source>
        <dbReference type="ARBA" id="ARBA00009085"/>
    </source>
</evidence>
<evidence type="ECO:0000256" key="5">
    <source>
        <dbReference type="ARBA" id="ARBA00022801"/>
    </source>
</evidence>
<evidence type="ECO:0000256" key="3">
    <source>
        <dbReference type="ARBA" id="ARBA00012759"/>
    </source>
</evidence>
<dbReference type="PROSITE" id="PS00973">
    <property type="entry name" value="USP_2"/>
    <property type="match status" value="1"/>
</dbReference>
<evidence type="ECO:0000313" key="8">
    <source>
        <dbReference type="Proteomes" id="UP000245771"/>
    </source>
</evidence>
<dbReference type="InterPro" id="IPR028889">
    <property type="entry name" value="USP"/>
</dbReference>
<dbReference type="CDD" id="cd02663">
    <property type="entry name" value="Peptidase_C19G"/>
    <property type="match status" value="1"/>
</dbReference>
<sequence length="322" mass="36407">MLGLENFGNTCYVNSVMQALYFCDPFRESILAYINGIPSPNVLQTNANSCSNIVVSDTDIKAFLTSLRKNNILFDSTAHQDAHELFNFVLNRIGEDIVDEAKTDGRMNGSLAGSQNIVHDVEPNGKTMIHRLFEGILTNETRCLTCESVTSRDECFLDLSLDIERNTSVTACLRQFSASEMLCARNKFFCDTCSGLQEAEKRMKIKKLPNVLALHLKRFKYEESVQKFVKLAYRVVFPMQLRLFNTSDDAEDPDKLYELYGIIVHIGVGPHHGHYVAIIKVDKRWFVFDDETISVIDESDISRYFGDTPGAGSAYVLFYQAV</sequence>
<keyword evidence="5" id="KW-0378">Hydrolase</keyword>
<dbReference type="RefSeq" id="XP_025352713.1">
    <property type="nucleotide sequence ID" value="XM_025496740.1"/>
</dbReference>
<evidence type="ECO:0000313" key="7">
    <source>
        <dbReference type="EMBL" id="PWN32411.1"/>
    </source>
</evidence>
<dbReference type="EC" id="3.4.19.12" evidence="3"/>
<evidence type="ECO:0000256" key="4">
    <source>
        <dbReference type="ARBA" id="ARBA00022670"/>
    </source>
</evidence>
<dbReference type="AlphaFoldDB" id="A0A316V7D4"/>
<dbReference type="GO" id="GO:0016579">
    <property type="term" value="P:protein deubiquitination"/>
    <property type="evidence" value="ECO:0007669"/>
    <property type="project" value="InterPro"/>
</dbReference>
<protein>
    <recommendedName>
        <fullName evidence="3">ubiquitinyl hydrolase 1</fullName>
        <ecNumber evidence="3">3.4.19.12</ecNumber>
    </recommendedName>
</protein>
<dbReference type="PANTHER" id="PTHR24006:SF733">
    <property type="entry name" value="RE52890P"/>
    <property type="match status" value="1"/>
</dbReference>
<dbReference type="Gene3D" id="3.90.70.10">
    <property type="entry name" value="Cysteine proteinases"/>
    <property type="match status" value="1"/>
</dbReference>
<dbReference type="FunCoup" id="A0A316V7D4">
    <property type="interactions" value="267"/>
</dbReference>
<feature type="non-terminal residue" evidence="7">
    <location>
        <position position="322"/>
    </location>
</feature>
<dbReference type="EMBL" id="KZ819605">
    <property type="protein sequence ID" value="PWN32411.1"/>
    <property type="molecule type" value="Genomic_DNA"/>
</dbReference>
<dbReference type="GO" id="GO:0006508">
    <property type="term" value="P:proteolysis"/>
    <property type="evidence" value="ECO:0007669"/>
    <property type="project" value="UniProtKB-KW"/>
</dbReference>
<dbReference type="GO" id="GO:0005829">
    <property type="term" value="C:cytosol"/>
    <property type="evidence" value="ECO:0007669"/>
    <property type="project" value="TreeGrafter"/>
</dbReference>
<dbReference type="GO" id="GO:0004843">
    <property type="term" value="F:cysteine-type deubiquitinase activity"/>
    <property type="evidence" value="ECO:0007669"/>
    <property type="project" value="UniProtKB-EC"/>
</dbReference>
<dbReference type="InterPro" id="IPR050164">
    <property type="entry name" value="Peptidase_C19"/>
</dbReference>
<comment type="similarity">
    <text evidence="2">Belongs to the peptidase C19 family.</text>
</comment>
<dbReference type="Pfam" id="PF00443">
    <property type="entry name" value="UCH"/>
    <property type="match status" value="1"/>
</dbReference>
<dbReference type="SUPFAM" id="SSF54001">
    <property type="entry name" value="Cysteine proteinases"/>
    <property type="match status" value="1"/>
</dbReference>
<dbReference type="InterPro" id="IPR018200">
    <property type="entry name" value="USP_CS"/>
</dbReference>
<gene>
    <name evidence="7" type="ORF">FA14DRAFT_126328</name>
</gene>
<organism evidence="7 8">
    <name type="scientific">Meira miltonrushii</name>
    <dbReference type="NCBI Taxonomy" id="1280837"/>
    <lineage>
        <taxon>Eukaryota</taxon>
        <taxon>Fungi</taxon>
        <taxon>Dikarya</taxon>
        <taxon>Basidiomycota</taxon>
        <taxon>Ustilaginomycotina</taxon>
        <taxon>Exobasidiomycetes</taxon>
        <taxon>Exobasidiales</taxon>
        <taxon>Brachybasidiaceae</taxon>
        <taxon>Meira</taxon>
    </lineage>
</organism>
<dbReference type="PROSITE" id="PS00972">
    <property type="entry name" value="USP_1"/>
    <property type="match status" value="1"/>
</dbReference>
<dbReference type="InParanoid" id="A0A316V7D4"/>
<proteinExistence type="inferred from homology"/>
<dbReference type="STRING" id="1280837.A0A316V7D4"/>
<dbReference type="GO" id="GO:0005634">
    <property type="term" value="C:nucleus"/>
    <property type="evidence" value="ECO:0007669"/>
    <property type="project" value="TreeGrafter"/>
</dbReference>
<evidence type="ECO:0000259" key="6">
    <source>
        <dbReference type="PROSITE" id="PS50235"/>
    </source>
</evidence>
<dbReference type="InterPro" id="IPR001394">
    <property type="entry name" value="Peptidase_C19_UCH"/>
</dbReference>
<dbReference type="PROSITE" id="PS50235">
    <property type="entry name" value="USP_3"/>
    <property type="match status" value="1"/>
</dbReference>
<dbReference type="PANTHER" id="PTHR24006">
    <property type="entry name" value="UBIQUITIN CARBOXYL-TERMINAL HYDROLASE"/>
    <property type="match status" value="1"/>
</dbReference>
<dbReference type="GeneID" id="37018521"/>
<dbReference type="InterPro" id="IPR038765">
    <property type="entry name" value="Papain-like_cys_pep_sf"/>
</dbReference>
<comment type="catalytic activity">
    <reaction evidence="1">
        <text>Thiol-dependent hydrolysis of ester, thioester, amide, peptide and isopeptide bonds formed by the C-terminal Gly of ubiquitin (a 76-residue protein attached to proteins as an intracellular targeting signal).</text>
        <dbReference type="EC" id="3.4.19.12"/>
    </reaction>
</comment>
<reference evidence="7 8" key="1">
    <citation type="journal article" date="2018" name="Mol. Biol. Evol.">
        <title>Broad Genomic Sampling Reveals a Smut Pathogenic Ancestry of the Fungal Clade Ustilaginomycotina.</title>
        <authorList>
            <person name="Kijpornyongpan T."/>
            <person name="Mondo S.J."/>
            <person name="Barry K."/>
            <person name="Sandor L."/>
            <person name="Lee J."/>
            <person name="Lipzen A."/>
            <person name="Pangilinan J."/>
            <person name="LaButti K."/>
            <person name="Hainaut M."/>
            <person name="Henrissat B."/>
            <person name="Grigoriev I.V."/>
            <person name="Spatafora J.W."/>
            <person name="Aime M.C."/>
        </authorList>
    </citation>
    <scope>NUCLEOTIDE SEQUENCE [LARGE SCALE GENOMIC DNA]</scope>
    <source>
        <strain evidence="7 8">MCA 3882</strain>
    </source>
</reference>
<keyword evidence="8" id="KW-1185">Reference proteome</keyword>
<feature type="domain" description="USP" evidence="6">
    <location>
        <begin position="2"/>
        <end position="322"/>
    </location>
</feature>
<name>A0A316V7D4_9BASI</name>
<evidence type="ECO:0000256" key="1">
    <source>
        <dbReference type="ARBA" id="ARBA00000707"/>
    </source>
</evidence>